<keyword evidence="1" id="KW-0472">Membrane</keyword>
<evidence type="ECO:0000313" key="2">
    <source>
        <dbReference type="EMBL" id="GJT48119.1"/>
    </source>
</evidence>
<evidence type="ECO:0000256" key="1">
    <source>
        <dbReference type="SAM" id="Phobius"/>
    </source>
</evidence>
<keyword evidence="3" id="KW-1185">Reference proteome</keyword>
<reference evidence="2" key="2">
    <citation type="submission" date="2022-01" db="EMBL/GenBank/DDBJ databases">
        <authorList>
            <person name="Yamashiro T."/>
            <person name="Shiraishi A."/>
            <person name="Satake H."/>
            <person name="Nakayama K."/>
        </authorList>
    </citation>
    <scope>NUCLEOTIDE SEQUENCE</scope>
</reference>
<protein>
    <submittedName>
        <fullName evidence="2">Uncharacterized protein</fullName>
    </submittedName>
</protein>
<feature type="transmembrane region" description="Helical" evidence="1">
    <location>
        <begin position="28"/>
        <end position="49"/>
    </location>
</feature>
<name>A0ABQ5EB39_9ASTR</name>
<evidence type="ECO:0000313" key="3">
    <source>
        <dbReference type="Proteomes" id="UP001151760"/>
    </source>
</evidence>
<reference evidence="2" key="1">
    <citation type="journal article" date="2022" name="Int. J. Mol. Sci.">
        <title>Draft Genome of Tanacetum Coccineum: Genomic Comparison of Closely Related Tanacetum-Family Plants.</title>
        <authorList>
            <person name="Yamashiro T."/>
            <person name="Shiraishi A."/>
            <person name="Nakayama K."/>
            <person name="Satake H."/>
        </authorList>
    </citation>
    <scope>NUCLEOTIDE SEQUENCE</scope>
</reference>
<accession>A0ABQ5EB39</accession>
<dbReference type="Proteomes" id="UP001151760">
    <property type="component" value="Unassembled WGS sequence"/>
</dbReference>
<organism evidence="2 3">
    <name type="scientific">Tanacetum coccineum</name>
    <dbReference type="NCBI Taxonomy" id="301880"/>
    <lineage>
        <taxon>Eukaryota</taxon>
        <taxon>Viridiplantae</taxon>
        <taxon>Streptophyta</taxon>
        <taxon>Embryophyta</taxon>
        <taxon>Tracheophyta</taxon>
        <taxon>Spermatophyta</taxon>
        <taxon>Magnoliopsida</taxon>
        <taxon>eudicotyledons</taxon>
        <taxon>Gunneridae</taxon>
        <taxon>Pentapetalae</taxon>
        <taxon>asterids</taxon>
        <taxon>campanulids</taxon>
        <taxon>Asterales</taxon>
        <taxon>Asteraceae</taxon>
        <taxon>Asteroideae</taxon>
        <taxon>Anthemideae</taxon>
        <taxon>Anthemidinae</taxon>
        <taxon>Tanacetum</taxon>
    </lineage>
</organism>
<sequence length="149" mass="15855">MSLIVVLVVAVVVSVISPVVVVVVATLIVVVATLIVVALPLSLVALEVVSPLSFKASLRTSFPWKHSGLHFMKRGLDIQSRLPPTMALSISTGPLDGGAPNPVHRQAYHASPWFKSLLSEYASDAEASAGFSRTSLAVVSRQGRNYRPL</sequence>
<keyword evidence="1" id="KW-1133">Transmembrane helix</keyword>
<proteinExistence type="predicted"/>
<dbReference type="EMBL" id="BQNB010016127">
    <property type="protein sequence ID" value="GJT48119.1"/>
    <property type="molecule type" value="Genomic_DNA"/>
</dbReference>
<gene>
    <name evidence="2" type="ORF">Tco_0974276</name>
</gene>
<keyword evidence="1" id="KW-0812">Transmembrane</keyword>
<comment type="caution">
    <text evidence="2">The sequence shown here is derived from an EMBL/GenBank/DDBJ whole genome shotgun (WGS) entry which is preliminary data.</text>
</comment>